<protein>
    <recommendedName>
        <fullName evidence="3">Transposase</fullName>
    </recommendedName>
</protein>
<keyword evidence="2" id="KW-1185">Reference proteome</keyword>
<accession>A0ABU4S1E0</accession>
<reference evidence="1 2" key="1">
    <citation type="submission" date="2023-11" db="EMBL/GenBank/DDBJ databases">
        <title>Gilvimarinus fulvus sp. nov., isolated from the surface of Kelp.</title>
        <authorList>
            <person name="Sun Y.Y."/>
            <person name="Gong Y."/>
            <person name="Du Z.J."/>
        </authorList>
    </citation>
    <scope>NUCLEOTIDE SEQUENCE [LARGE SCALE GENOMIC DNA]</scope>
    <source>
        <strain evidence="1 2">SDUM040013</strain>
    </source>
</reference>
<name>A0ABU4S1E0_9GAMM</name>
<proteinExistence type="predicted"/>
<evidence type="ECO:0000313" key="2">
    <source>
        <dbReference type="Proteomes" id="UP001273505"/>
    </source>
</evidence>
<dbReference type="EMBL" id="JAXAFO010000036">
    <property type="protein sequence ID" value="MDX6850966.1"/>
    <property type="molecule type" value="Genomic_DNA"/>
</dbReference>
<gene>
    <name evidence="1" type="ORF">SCD92_16440</name>
</gene>
<evidence type="ECO:0000313" key="1">
    <source>
        <dbReference type="EMBL" id="MDX6850966.1"/>
    </source>
</evidence>
<dbReference type="Proteomes" id="UP001273505">
    <property type="component" value="Unassembled WGS sequence"/>
</dbReference>
<comment type="caution">
    <text evidence="1">The sequence shown here is derived from an EMBL/GenBank/DDBJ whole genome shotgun (WGS) entry which is preliminary data.</text>
</comment>
<organism evidence="1 2">
    <name type="scientific">Gilvimarinus gilvus</name>
    <dbReference type="NCBI Taxonomy" id="3058038"/>
    <lineage>
        <taxon>Bacteria</taxon>
        <taxon>Pseudomonadati</taxon>
        <taxon>Pseudomonadota</taxon>
        <taxon>Gammaproteobacteria</taxon>
        <taxon>Cellvibrionales</taxon>
        <taxon>Cellvibrionaceae</taxon>
        <taxon>Gilvimarinus</taxon>
    </lineage>
</organism>
<feature type="non-terminal residue" evidence="1">
    <location>
        <position position="70"/>
    </location>
</feature>
<evidence type="ECO:0008006" key="3">
    <source>
        <dbReference type="Google" id="ProtNLM"/>
    </source>
</evidence>
<sequence length="70" mass="8073">MWNVRPDPQGVDVGKTFLDICILEIDRHWQIYNTTEDIVALIKSLKRFKLSRILVEATGGYERKVVEALA</sequence>